<dbReference type="OrthoDB" id="4829316at2759"/>
<organism evidence="2 3">
    <name type="scientific">Pseudallescheria apiosperma</name>
    <name type="common">Scedosporium apiospermum</name>
    <dbReference type="NCBI Taxonomy" id="563466"/>
    <lineage>
        <taxon>Eukaryota</taxon>
        <taxon>Fungi</taxon>
        <taxon>Dikarya</taxon>
        <taxon>Ascomycota</taxon>
        <taxon>Pezizomycotina</taxon>
        <taxon>Sordariomycetes</taxon>
        <taxon>Hypocreomycetidae</taxon>
        <taxon>Microascales</taxon>
        <taxon>Microascaceae</taxon>
        <taxon>Scedosporium</taxon>
    </lineage>
</organism>
<evidence type="ECO:0000256" key="1">
    <source>
        <dbReference type="SAM" id="Phobius"/>
    </source>
</evidence>
<proteinExistence type="predicted"/>
<feature type="transmembrane region" description="Helical" evidence="1">
    <location>
        <begin position="54"/>
        <end position="74"/>
    </location>
</feature>
<evidence type="ECO:0000313" key="2">
    <source>
        <dbReference type="EMBL" id="KEZ38799.1"/>
    </source>
</evidence>
<accession>A0A084FUN7</accession>
<gene>
    <name evidence="2" type="ORF">SAPIO_CDS10839</name>
</gene>
<dbReference type="Proteomes" id="UP000028545">
    <property type="component" value="Unassembled WGS sequence"/>
</dbReference>
<evidence type="ECO:0000313" key="3">
    <source>
        <dbReference type="Proteomes" id="UP000028545"/>
    </source>
</evidence>
<dbReference type="RefSeq" id="XP_016638598.1">
    <property type="nucleotide sequence ID" value="XM_016784376.1"/>
</dbReference>
<sequence length="84" mass="9003">MSAIASRAIIRAATRRQVSTLRAAARSMESHPFEKLPATQKVASGAYGKMAKSAATRLAFFFPGIALLLGWPYLSKVGLDGHVQ</sequence>
<comment type="caution">
    <text evidence="2">The sequence shown here is derived from an EMBL/GenBank/DDBJ whole genome shotgun (WGS) entry which is preliminary data.</text>
</comment>
<keyword evidence="3" id="KW-1185">Reference proteome</keyword>
<dbReference type="KEGG" id="sapo:SAPIO_CDS10839"/>
<name>A0A084FUN7_PSEDA</name>
<dbReference type="GeneID" id="27720075"/>
<keyword evidence="1" id="KW-0812">Transmembrane</keyword>
<protein>
    <submittedName>
        <fullName evidence="2">Uncharacterized protein</fullName>
    </submittedName>
</protein>
<dbReference type="OMA" id="PYERIPT"/>
<reference evidence="2 3" key="1">
    <citation type="journal article" date="2014" name="Genome Announc.">
        <title>Draft genome sequence of the pathogenic fungus Scedosporium apiospermum.</title>
        <authorList>
            <person name="Vandeputte P."/>
            <person name="Ghamrawi S."/>
            <person name="Rechenmann M."/>
            <person name="Iltis A."/>
            <person name="Giraud S."/>
            <person name="Fleury M."/>
            <person name="Thornton C."/>
            <person name="Delhaes L."/>
            <person name="Meyer W."/>
            <person name="Papon N."/>
            <person name="Bouchara J.P."/>
        </authorList>
    </citation>
    <scope>NUCLEOTIDE SEQUENCE [LARGE SCALE GENOMIC DNA]</scope>
    <source>
        <strain evidence="2 3">IHEM 14462</strain>
    </source>
</reference>
<dbReference type="VEuPathDB" id="FungiDB:SAPIO_CDS10839"/>
<dbReference type="AlphaFoldDB" id="A0A084FUN7"/>
<dbReference type="EMBL" id="JOWA01000176">
    <property type="protein sequence ID" value="KEZ38799.1"/>
    <property type="molecule type" value="Genomic_DNA"/>
</dbReference>
<dbReference type="HOGENOM" id="CLU_164903_0_0_1"/>
<keyword evidence="1" id="KW-1133">Transmembrane helix</keyword>
<keyword evidence="1" id="KW-0472">Membrane</keyword>